<dbReference type="GO" id="GO:0000271">
    <property type="term" value="P:polysaccharide biosynthetic process"/>
    <property type="evidence" value="ECO:0007669"/>
    <property type="project" value="InterPro"/>
</dbReference>
<keyword evidence="3 6" id="KW-0812">Transmembrane</keyword>
<evidence type="ECO:0000313" key="8">
    <source>
        <dbReference type="EMBL" id="SVC52242.1"/>
    </source>
</evidence>
<evidence type="ECO:0000256" key="4">
    <source>
        <dbReference type="ARBA" id="ARBA00022989"/>
    </source>
</evidence>
<proteinExistence type="inferred from homology"/>
<comment type="similarity">
    <text evidence="2">Belongs to the GtrA family.</text>
</comment>
<organism evidence="8">
    <name type="scientific">marine metagenome</name>
    <dbReference type="NCBI Taxonomy" id="408172"/>
    <lineage>
        <taxon>unclassified sequences</taxon>
        <taxon>metagenomes</taxon>
        <taxon>ecological metagenomes</taxon>
    </lineage>
</organism>
<comment type="subcellular location">
    <subcellularLocation>
        <location evidence="1">Membrane</location>
        <topology evidence="1">Multi-pass membrane protein</topology>
    </subcellularLocation>
</comment>
<sequence length="131" mass="15153">VEIIKSRFVKYSMIGGASALVDWGLFYVLAIILDIHYILSGTISFTLATSFNYFIGITFLFDSTTRFTKQNEMLLVFLISLIGLAINLFFLFLFSSWFLFSLMGSKILASFFTLVWNFSMRNYYVFKSPNF</sequence>
<evidence type="ECO:0000256" key="2">
    <source>
        <dbReference type="ARBA" id="ARBA00009399"/>
    </source>
</evidence>
<feature type="transmembrane region" description="Helical" evidence="6">
    <location>
        <begin position="98"/>
        <end position="118"/>
    </location>
</feature>
<protein>
    <recommendedName>
        <fullName evidence="7">GtrA/DPMS transmembrane domain-containing protein</fullName>
    </recommendedName>
</protein>
<dbReference type="InterPro" id="IPR051401">
    <property type="entry name" value="GtrA_CellWall_Glycosyl"/>
</dbReference>
<evidence type="ECO:0000256" key="1">
    <source>
        <dbReference type="ARBA" id="ARBA00004141"/>
    </source>
</evidence>
<evidence type="ECO:0000259" key="7">
    <source>
        <dbReference type="Pfam" id="PF04138"/>
    </source>
</evidence>
<feature type="domain" description="GtrA/DPMS transmembrane" evidence="7">
    <location>
        <begin position="10"/>
        <end position="126"/>
    </location>
</feature>
<gene>
    <name evidence="8" type="ORF">METZ01_LOCUS305096</name>
</gene>
<feature type="transmembrane region" description="Helical" evidence="6">
    <location>
        <begin position="73"/>
        <end position="92"/>
    </location>
</feature>
<evidence type="ECO:0000256" key="6">
    <source>
        <dbReference type="SAM" id="Phobius"/>
    </source>
</evidence>
<evidence type="ECO:0000256" key="5">
    <source>
        <dbReference type="ARBA" id="ARBA00023136"/>
    </source>
</evidence>
<dbReference type="EMBL" id="UINC01095838">
    <property type="protein sequence ID" value="SVC52242.1"/>
    <property type="molecule type" value="Genomic_DNA"/>
</dbReference>
<dbReference type="GO" id="GO:0005886">
    <property type="term" value="C:plasma membrane"/>
    <property type="evidence" value="ECO:0007669"/>
    <property type="project" value="TreeGrafter"/>
</dbReference>
<name>A0A382MXP6_9ZZZZ</name>
<dbReference type="AlphaFoldDB" id="A0A382MXP6"/>
<keyword evidence="4 6" id="KW-1133">Transmembrane helix</keyword>
<feature type="transmembrane region" description="Helical" evidence="6">
    <location>
        <begin position="38"/>
        <end position="61"/>
    </location>
</feature>
<dbReference type="PANTHER" id="PTHR38459">
    <property type="entry name" value="PROPHAGE BACTOPRENOL-LINKED GLUCOSE TRANSLOCASE HOMOLOG"/>
    <property type="match status" value="1"/>
</dbReference>
<dbReference type="PANTHER" id="PTHR38459:SF1">
    <property type="entry name" value="PROPHAGE BACTOPRENOL-LINKED GLUCOSE TRANSLOCASE HOMOLOG"/>
    <property type="match status" value="1"/>
</dbReference>
<dbReference type="Pfam" id="PF04138">
    <property type="entry name" value="GtrA_DPMS_TM"/>
    <property type="match status" value="1"/>
</dbReference>
<feature type="non-terminal residue" evidence="8">
    <location>
        <position position="1"/>
    </location>
</feature>
<evidence type="ECO:0000256" key="3">
    <source>
        <dbReference type="ARBA" id="ARBA00022692"/>
    </source>
</evidence>
<accession>A0A382MXP6</accession>
<keyword evidence="5 6" id="KW-0472">Membrane</keyword>
<reference evidence="8" key="1">
    <citation type="submission" date="2018-05" db="EMBL/GenBank/DDBJ databases">
        <authorList>
            <person name="Lanie J.A."/>
            <person name="Ng W.-L."/>
            <person name="Kazmierczak K.M."/>
            <person name="Andrzejewski T.M."/>
            <person name="Davidsen T.M."/>
            <person name="Wayne K.J."/>
            <person name="Tettelin H."/>
            <person name="Glass J.I."/>
            <person name="Rusch D."/>
            <person name="Podicherti R."/>
            <person name="Tsui H.-C.T."/>
            <person name="Winkler M.E."/>
        </authorList>
    </citation>
    <scope>NUCLEOTIDE SEQUENCE</scope>
</reference>
<feature type="transmembrane region" description="Helical" evidence="6">
    <location>
        <begin position="12"/>
        <end position="32"/>
    </location>
</feature>
<dbReference type="InterPro" id="IPR007267">
    <property type="entry name" value="GtrA_DPMS_TM"/>
</dbReference>